<accession>A0A7Z2VYJ1</accession>
<reference evidence="8 9" key="1">
    <citation type="submission" date="2020-04" db="EMBL/GenBank/DDBJ databases">
        <title>Genome sequencing of novel species.</title>
        <authorList>
            <person name="Heo J."/>
            <person name="Kim S.-J."/>
            <person name="Kim J.-S."/>
            <person name="Hong S.-B."/>
            <person name="Kwon S.-W."/>
        </authorList>
    </citation>
    <scope>NUCLEOTIDE SEQUENCE [LARGE SCALE GENOMIC DNA]</scope>
    <source>
        <strain evidence="8 9">GN2-R2</strain>
    </source>
</reference>
<dbReference type="PANTHER" id="PTHR24421:SF58">
    <property type="entry name" value="SIGNAL TRANSDUCTION HISTIDINE-PROTEIN KINASE_PHOSPHATASE UHPB"/>
    <property type="match status" value="1"/>
</dbReference>
<dbReference type="KEGG" id="mfy:HH212_18710"/>
<evidence type="ECO:0000259" key="7">
    <source>
        <dbReference type="PROSITE" id="PS50885"/>
    </source>
</evidence>
<dbReference type="InterPro" id="IPR003660">
    <property type="entry name" value="HAMP_dom"/>
</dbReference>
<dbReference type="Gene3D" id="1.20.5.1930">
    <property type="match status" value="1"/>
</dbReference>
<dbReference type="GO" id="GO:0000155">
    <property type="term" value="F:phosphorelay sensor kinase activity"/>
    <property type="evidence" value="ECO:0007669"/>
    <property type="project" value="InterPro"/>
</dbReference>
<evidence type="ECO:0000256" key="4">
    <source>
        <dbReference type="ARBA" id="ARBA00022777"/>
    </source>
</evidence>
<dbReference type="CDD" id="cd16917">
    <property type="entry name" value="HATPase_UhpB-NarQ-NarX-like"/>
    <property type="match status" value="1"/>
</dbReference>
<keyword evidence="6" id="KW-0175">Coiled coil</keyword>
<keyword evidence="4 8" id="KW-0418">Kinase</keyword>
<dbReference type="InterPro" id="IPR036890">
    <property type="entry name" value="HATPase_C_sf"/>
</dbReference>
<dbReference type="SUPFAM" id="SSF55874">
    <property type="entry name" value="ATPase domain of HSP90 chaperone/DNA topoisomerase II/histidine kinase"/>
    <property type="match status" value="1"/>
</dbReference>
<comment type="subcellular location">
    <subcellularLocation>
        <location evidence="1">Membrane</location>
    </subcellularLocation>
</comment>
<dbReference type="RefSeq" id="WP_170203877.1">
    <property type="nucleotide sequence ID" value="NZ_CP051685.1"/>
</dbReference>
<dbReference type="InterPro" id="IPR050482">
    <property type="entry name" value="Sensor_HK_TwoCompSys"/>
</dbReference>
<dbReference type="PANTHER" id="PTHR24421">
    <property type="entry name" value="NITRATE/NITRITE SENSOR PROTEIN NARX-RELATED"/>
    <property type="match status" value="1"/>
</dbReference>
<evidence type="ECO:0000256" key="1">
    <source>
        <dbReference type="ARBA" id="ARBA00004370"/>
    </source>
</evidence>
<dbReference type="InterPro" id="IPR003594">
    <property type="entry name" value="HATPase_dom"/>
</dbReference>
<keyword evidence="3" id="KW-0808">Transferase</keyword>
<dbReference type="EMBL" id="CP051685">
    <property type="protein sequence ID" value="QJE01808.1"/>
    <property type="molecule type" value="Genomic_DNA"/>
</dbReference>
<evidence type="ECO:0000256" key="5">
    <source>
        <dbReference type="ARBA" id="ARBA00023012"/>
    </source>
</evidence>
<evidence type="ECO:0000313" key="8">
    <source>
        <dbReference type="EMBL" id="QJE01808.1"/>
    </source>
</evidence>
<keyword evidence="2" id="KW-0597">Phosphoprotein</keyword>
<dbReference type="AlphaFoldDB" id="A0A7Z2VYJ1"/>
<evidence type="ECO:0000256" key="3">
    <source>
        <dbReference type="ARBA" id="ARBA00022679"/>
    </source>
</evidence>
<dbReference type="InterPro" id="IPR011712">
    <property type="entry name" value="Sig_transdc_His_kin_sub3_dim/P"/>
</dbReference>
<evidence type="ECO:0000256" key="2">
    <source>
        <dbReference type="ARBA" id="ARBA00022553"/>
    </source>
</evidence>
<evidence type="ECO:0000313" key="9">
    <source>
        <dbReference type="Proteomes" id="UP000502415"/>
    </source>
</evidence>
<dbReference type="GO" id="GO:0046983">
    <property type="term" value="F:protein dimerization activity"/>
    <property type="evidence" value="ECO:0007669"/>
    <property type="project" value="InterPro"/>
</dbReference>
<dbReference type="Gene3D" id="3.30.565.10">
    <property type="entry name" value="Histidine kinase-like ATPase, C-terminal domain"/>
    <property type="match status" value="1"/>
</dbReference>
<protein>
    <submittedName>
        <fullName evidence="8">Sensor histidine kinase</fullName>
    </submittedName>
</protein>
<keyword evidence="9" id="KW-1185">Reference proteome</keyword>
<dbReference type="SMART" id="SM00387">
    <property type="entry name" value="HATPase_c"/>
    <property type="match status" value="1"/>
</dbReference>
<dbReference type="GO" id="GO:0016020">
    <property type="term" value="C:membrane"/>
    <property type="evidence" value="ECO:0007669"/>
    <property type="project" value="UniProtKB-SubCell"/>
</dbReference>
<name>A0A7Z2VYJ1_9BURK</name>
<keyword evidence="5" id="KW-0902">Two-component regulatory system</keyword>
<dbReference type="Pfam" id="PF07730">
    <property type="entry name" value="HisKA_3"/>
    <property type="match status" value="1"/>
</dbReference>
<feature type="domain" description="HAMP" evidence="7">
    <location>
        <begin position="168"/>
        <end position="225"/>
    </location>
</feature>
<sequence length="453" mass="47959">MDLRRRLIVSLGLLLGGLLAMTAMIQLLSLRSDIAAEVAASTRLVNVLLAAGEPPSGAQPGQRPGPGAALDERLDERLAHAGLRHLRIRSADGPAPAAAAAPHPLLAWLGLAPPEQRERAIRIGARVLAIAPNPHSEIDERLANTVQLLSTLLFFSGTTLLVAWYCADRALAPVRELEASLQRLARGEPDPALPASVLPPRALREFARVAHAIEHLAGALRDARAAQHELAQQLIAVQEEERRALARELHDEMGQTLAALSVTATHLARNAQRLSPPAVAECASDLRRDLRTCGEQLRAMLKTLRPHGLHASGLAPTLRELVQGWRGRHTEIAFTLALPAALPGIGEAAALTAYRVVQEAVTNVVRHSGARRCAIRVDAGADGLALEVRDDGRGLPAAPRWRGGLLGMRERLGMIGGTLELAPAPGGGLRLRATLPLAAAAAQPDTLPAGALP</sequence>
<proteinExistence type="predicted"/>
<organism evidence="8 9">
    <name type="scientific">Massilia forsythiae</name>
    <dbReference type="NCBI Taxonomy" id="2728020"/>
    <lineage>
        <taxon>Bacteria</taxon>
        <taxon>Pseudomonadati</taxon>
        <taxon>Pseudomonadota</taxon>
        <taxon>Betaproteobacteria</taxon>
        <taxon>Burkholderiales</taxon>
        <taxon>Oxalobacteraceae</taxon>
        <taxon>Telluria group</taxon>
        <taxon>Massilia</taxon>
    </lineage>
</organism>
<dbReference type="Pfam" id="PF02518">
    <property type="entry name" value="HATPase_c"/>
    <property type="match status" value="1"/>
</dbReference>
<dbReference type="SMART" id="SM00304">
    <property type="entry name" value="HAMP"/>
    <property type="match status" value="1"/>
</dbReference>
<dbReference type="PROSITE" id="PS50885">
    <property type="entry name" value="HAMP"/>
    <property type="match status" value="1"/>
</dbReference>
<dbReference type="Proteomes" id="UP000502415">
    <property type="component" value="Chromosome"/>
</dbReference>
<gene>
    <name evidence="8" type="ORF">HH212_18710</name>
</gene>
<evidence type="ECO:0000256" key="6">
    <source>
        <dbReference type="SAM" id="Coils"/>
    </source>
</evidence>
<feature type="coiled-coil region" evidence="6">
    <location>
        <begin position="220"/>
        <end position="248"/>
    </location>
</feature>